<dbReference type="AlphaFoldDB" id="A0AAE0WBU7"/>
<evidence type="ECO:0000313" key="2">
    <source>
        <dbReference type="EMBL" id="KAK3609523.1"/>
    </source>
</evidence>
<accession>A0AAE0WBU7</accession>
<name>A0AAE0WBU7_9BIVA</name>
<comment type="caution">
    <text evidence="2">The sequence shown here is derived from an EMBL/GenBank/DDBJ whole genome shotgun (WGS) entry which is preliminary data.</text>
</comment>
<reference evidence="2" key="3">
    <citation type="submission" date="2023-05" db="EMBL/GenBank/DDBJ databases">
        <authorList>
            <person name="Smith C.H."/>
        </authorList>
    </citation>
    <scope>NUCLEOTIDE SEQUENCE</scope>
    <source>
        <strain evidence="2">CHS0354</strain>
        <tissue evidence="2">Mantle</tissue>
    </source>
</reference>
<protein>
    <submittedName>
        <fullName evidence="2">Uncharacterized protein</fullName>
    </submittedName>
</protein>
<reference evidence="2" key="2">
    <citation type="journal article" date="2021" name="Genome Biol. Evol.">
        <title>Developing a high-quality reference genome for a parasitic bivalve with doubly uniparental inheritance (Bivalvia: Unionida).</title>
        <authorList>
            <person name="Smith C.H."/>
        </authorList>
    </citation>
    <scope>NUCLEOTIDE SEQUENCE</scope>
    <source>
        <strain evidence="2">CHS0354</strain>
        <tissue evidence="2">Mantle</tissue>
    </source>
</reference>
<sequence>MESQNDKRNPSKNTVAPKGTNSKISRLVITNRDFISTGVIGESPTTNRLSLTTNRLSNVLQRTSRKV</sequence>
<evidence type="ECO:0000256" key="1">
    <source>
        <dbReference type="SAM" id="MobiDB-lite"/>
    </source>
</evidence>
<evidence type="ECO:0000313" key="3">
    <source>
        <dbReference type="Proteomes" id="UP001195483"/>
    </source>
</evidence>
<feature type="region of interest" description="Disordered" evidence="1">
    <location>
        <begin position="1"/>
        <end position="24"/>
    </location>
</feature>
<dbReference type="Proteomes" id="UP001195483">
    <property type="component" value="Unassembled WGS sequence"/>
</dbReference>
<reference evidence="2" key="1">
    <citation type="journal article" date="2021" name="Genome Biol. Evol.">
        <title>A High-Quality Reference Genome for a Parasitic Bivalve with Doubly Uniparental Inheritance (Bivalvia: Unionida).</title>
        <authorList>
            <person name="Smith C.H."/>
        </authorList>
    </citation>
    <scope>NUCLEOTIDE SEQUENCE</scope>
    <source>
        <strain evidence="2">CHS0354</strain>
    </source>
</reference>
<keyword evidence="3" id="KW-1185">Reference proteome</keyword>
<dbReference type="EMBL" id="JAEAOA010002347">
    <property type="protein sequence ID" value="KAK3609523.1"/>
    <property type="molecule type" value="Genomic_DNA"/>
</dbReference>
<feature type="compositionally biased region" description="Polar residues" evidence="1">
    <location>
        <begin position="11"/>
        <end position="24"/>
    </location>
</feature>
<organism evidence="2 3">
    <name type="scientific">Potamilus streckersoni</name>
    <dbReference type="NCBI Taxonomy" id="2493646"/>
    <lineage>
        <taxon>Eukaryota</taxon>
        <taxon>Metazoa</taxon>
        <taxon>Spiralia</taxon>
        <taxon>Lophotrochozoa</taxon>
        <taxon>Mollusca</taxon>
        <taxon>Bivalvia</taxon>
        <taxon>Autobranchia</taxon>
        <taxon>Heteroconchia</taxon>
        <taxon>Palaeoheterodonta</taxon>
        <taxon>Unionida</taxon>
        <taxon>Unionoidea</taxon>
        <taxon>Unionidae</taxon>
        <taxon>Ambleminae</taxon>
        <taxon>Lampsilini</taxon>
        <taxon>Potamilus</taxon>
    </lineage>
</organism>
<gene>
    <name evidence="2" type="ORF">CHS0354_041573</name>
</gene>
<proteinExistence type="predicted"/>